<dbReference type="EMBL" id="KN846974">
    <property type="protein sequence ID" value="KIW76946.1"/>
    <property type="molecule type" value="Genomic_DNA"/>
</dbReference>
<organism evidence="1 2">
    <name type="scientific">Fonsecaea pedrosoi CBS 271.37</name>
    <dbReference type="NCBI Taxonomy" id="1442368"/>
    <lineage>
        <taxon>Eukaryota</taxon>
        <taxon>Fungi</taxon>
        <taxon>Dikarya</taxon>
        <taxon>Ascomycota</taxon>
        <taxon>Pezizomycotina</taxon>
        <taxon>Eurotiomycetes</taxon>
        <taxon>Chaetothyriomycetidae</taxon>
        <taxon>Chaetothyriales</taxon>
        <taxon>Herpotrichiellaceae</taxon>
        <taxon>Fonsecaea</taxon>
    </lineage>
</organism>
<gene>
    <name evidence="1" type="ORF">Z517_09390</name>
</gene>
<sequence length="173" mass="18929">MAPIGNAHLTMGQLSGTTAACSTLRPLRLVVKETALETGPLVGSSPLHVARHRLLLLVMNAIKTERAPFSQGSGRCHDEYYYINRRRRAPSFQEYYSPCATMSAPPQRVAILVTSRSVIPLSSHLVTLIQRSGILSLSCSTVTGAARGPGWRAYQFDPEPDRVLYFTSVDIDA</sequence>
<dbReference type="AlphaFoldDB" id="A0A0D2DGZ7"/>
<reference evidence="1 2" key="1">
    <citation type="submission" date="2015-01" db="EMBL/GenBank/DDBJ databases">
        <title>The Genome Sequence of Fonsecaea pedrosoi CBS 271.37.</title>
        <authorList>
            <consortium name="The Broad Institute Genomics Platform"/>
            <person name="Cuomo C."/>
            <person name="de Hoog S."/>
            <person name="Gorbushina A."/>
            <person name="Stielow B."/>
            <person name="Teixiera M."/>
            <person name="Abouelleil A."/>
            <person name="Chapman S.B."/>
            <person name="Priest M."/>
            <person name="Young S.K."/>
            <person name="Wortman J."/>
            <person name="Nusbaum C."/>
            <person name="Birren B."/>
        </authorList>
    </citation>
    <scope>NUCLEOTIDE SEQUENCE [LARGE SCALE GENOMIC DNA]</scope>
    <source>
        <strain evidence="1 2">CBS 271.37</strain>
    </source>
</reference>
<dbReference type="RefSeq" id="XP_013280754.1">
    <property type="nucleotide sequence ID" value="XM_013425300.1"/>
</dbReference>
<name>A0A0D2DGZ7_9EURO</name>
<dbReference type="HOGENOM" id="CLU_1547606_0_0_1"/>
<proteinExistence type="predicted"/>
<keyword evidence="2" id="KW-1185">Reference proteome</keyword>
<dbReference type="VEuPathDB" id="FungiDB:Z517_09390"/>
<protein>
    <submittedName>
        <fullName evidence="1">Uncharacterized protein</fullName>
    </submittedName>
</protein>
<evidence type="ECO:0000313" key="1">
    <source>
        <dbReference type="EMBL" id="KIW76946.1"/>
    </source>
</evidence>
<dbReference type="Proteomes" id="UP000053029">
    <property type="component" value="Unassembled WGS sequence"/>
</dbReference>
<evidence type="ECO:0000313" key="2">
    <source>
        <dbReference type="Proteomes" id="UP000053029"/>
    </source>
</evidence>
<accession>A0A0D2DGZ7</accession>
<dbReference type="GeneID" id="25308880"/>